<dbReference type="EMBL" id="BARS01033379">
    <property type="protein sequence ID" value="GAG25279.1"/>
    <property type="molecule type" value="Genomic_DNA"/>
</dbReference>
<evidence type="ECO:0000313" key="1">
    <source>
        <dbReference type="EMBL" id="GAG25279.1"/>
    </source>
</evidence>
<proteinExistence type="predicted"/>
<gene>
    <name evidence="1" type="ORF">S01H1_51702</name>
</gene>
<accession>X0W386</accession>
<sequence>PIIIAIGNDANHAYFLQTTKIDMRPNAKVTISIGSCPVNKGVNLPRRTSIPVTTE</sequence>
<reference evidence="1" key="1">
    <citation type="journal article" date="2014" name="Front. Microbiol.">
        <title>High frequency of phylogenetically diverse reductive dehalogenase-homologous genes in deep subseafloor sedimentary metagenomes.</title>
        <authorList>
            <person name="Kawai M."/>
            <person name="Futagami T."/>
            <person name="Toyoda A."/>
            <person name="Takaki Y."/>
            <person name="Nishi S."/>
            <person name="Hori S."/>
            <person name="Arai W."/>
            <person name="Tsubouchi T."/>
            <person name="Morono Y."/>
            <person name="Uchiyama I."/>
            <person name="Ito T."/>
            <person name="Fujiyama A."/>
            <person name="Inagaki F."/>
            <person name="Takami H."/>
        </authorList>
    </citation>
    <scope>NUCLEOTIDE SEQUENCE</scope>
    <source>
        <strain evidence="1">Expedition CK06-06</strain>
    </source>
</reference>
<name>X0W386_9ZZZZ</name>
<organism evidence="1">
    <name type="scientific">marine sediment metagenome</name>
    <dbReference type="NCBI Taxonomy" id="412755"/>
    <lineage>
        <taxon>unclassified sequences</taxon>
        <taxon>metagenomes</taxon>
        <taxon>ecological metagenomes</taxon>
    </lineage>
</organism>
<dbReference type="AlphaFoldDB" id="X0W386"/>
<feature type="non-terminal residue" evidence="1">
    <location>
        <position position="1"/>
    </location>
</feature>
<protein>
    <submittedName>
        <fullName evidence="1">Uncharacterized protein</fullName>
    </submittedName>
</protein>
<comment type="caution">
    <text evidence="1">The sequence shown here is derived from an EMBL/GenBank/DDBJ whole genome shotgun (WGS) entry which is preliminary data.</text>
</comment>